<sequence>MLMKTIRLLYPDYVSGGLETYYFGSNLLAHILPQNNAQPLIKVAILPPDGTRKPITDGIYGKDEVLGGIKDAVEIKTAAQKYGVTPAQLCIRYTLERGFVLLPKTANADHMKSNAELDFEITKEKMASLSALKNFVDYGETVASPYSAESKKYVSDEEKTYKYDSHRAVYRCCLCT</sequence>
<dbReference type="Gene3D" id="3.20.20.100">
    <property type="entry name" value="NADP-dependent oxidoreductase domain"/>
    <property type="match status" value="1"/>
</dbReference>
<dbReference type="PANTHER" id="PTHR43827">
    <property type="entry name" value="2,5-DIKETO-D-GLUCONIC ACID REDUCTASE"/>
    <property type="match status" value="1"/>
</dbReference>
<name>A0A975EYN7_9SPIR</name>
<proteinExistence type="inferred from homology"/>
<dbReference type="AlphaFoldDB" id="A0A975EYN7"/>
<feature type="domain" description="NADP-dependent oxidoreductase" evidence="4">
    <location>
        <begin position="74"/>
        <end position="132"/>
    </location>
</feature>
<reference evidence="5" key="1">
    <citation type="submission" date="2020-05" db="EMBL/GenBank/DDBJ databases">
        <authorList>
            <person name="Zeng H."/>
            <person name="Chan Y.K."/>
            <person name="Watt R.M."/>
        </authorList>
    </citation>
    <scope>NUCLEOTIDE SEQUENCE</scope>
    <source>
        <strain evidence="5">ATCC 700773</strain>
    </source>
</reference>
<comment type="similarity">
    <text evidence="1">Belongs to the aldo/keto reductase family.</text>
</comment>
<evidence type="ECO:0000313" key="5">
    <source>
        <dbReference type="EMBL" id="QTQ10809.1"/>
    </source>
</evidence>
<evidence type="ECO:0000259" key="4">
    <source>
        <dbReference type="Pfam" id="PF00248"/>
    </source>
</evidence>
<protein>
    <submittedName>
        <fullName evidence="5">Aldo/keto reductase</fullName>
    </submittedName>
</protein>
<evidence type="ECO:0000313" key="6">
    <source>
        <dbReference type="Proteomes" id="UP000671995"/>
    </source>
</evidence>
<dbReference type="InterPro" id="IPR020471">
    <property type="entry name" value="AKR"/>
</dbReference>
<keyword evidence="2" id="KW-0521">NADP</keyword>
<dbReference type="InterPro" id="IPR023210">
    <property type="entry name" value="NADP_OxRdtase_dom"/>
</dbReference>
<dbReference type="PANTHER" id="PTHR43827:SF3">
    <property type="entry name" value="NADP-DEPENDENT OXIDOREDUCTASE DOMAIN-CONTAINING PROTEIN"/>
    <property type="match status" value="1"/>
</dbReference>
<dbReference type="Pfam" id="PF00248">
    <property type="entry name" value="Aldo_ket_red"/>
    <property type="match status" value="1"/>
</dbReference>
<dbReference type="InterPro" id="IPR036812">
    <property type="entry name" value="NAD(P)_OxRdtase_dom_sf"/>
</dbReference>
<reference evidence="5" key="2">
    <citation type="journal article" date="2021" name="Microbiol. Resour. Announc.">
        <title>Complete Genome Sequences of Three Human Oral Treponema parvum Isolates.</title>
        <authorList>
            <person name="Zeng H."/>
            <person name="Watt R.M."/>
        </authorList>
    </citation>
    <scope>NUCLEOTIDE SEQUENCE</scope>
    <source>
        <strain evidence="5">ATCC 700773</strain>
    </source>
</reference>
<evidence type="ECO:0000256" key="3">
    <source>
        <dbReference type="ARBA" id="ARBA00023002"/>
    </source>
</evidence>
<organism evidence="5 6">
    <name type="scientific">Treponema parvum</name>
    <dbReference type="NCBI Taxonomy" id="138851"/>
    <lineage>
        <taxon>Bacteria</taxon>
        <taxon>Pseudomonadati</taxon>
        <taxon>Spirochaetota</taxon>
        <taxon>Spirochaetia</taxon>
        <taxon>Spirochaetales</taxon>
        <taxon>Treponemataceae</taxon>
        <taxon>Treponema</taxon>
    </lineage>
</organism>
<accession>A0A975EYN7</accession>
<evidence type="ECO:0000256" key="2">
    <source>
        <dbReference type="ARBA" id="ARBA00022857"/>
    </source>
</evidence>
<evidence type="ECO:0000256" key="1">
    <source>
        <dbReference type="ARBA" id="ARBA00007905"/>
    </source>
</evidence>
<gene>
    <name evidence="5" type="ORF">HRI96_00505</name>
</gene>
<dbReference type="EMBL" id="CP054257">
    <property type="protein sequence ID" value="QTQ10809.1"/>
    <property type="molecule type" value="Genomic_DNA"/>
</dbReference>
<dbReference type="GO" id="GO:0016616">
    <property type="term" value="F:oxidoreductase activity, acting on the CH-OH group of donors, NAD or NADP as acceptor"/>
    <property type="evidence" value="ECO:0007669"/>
    <property type="project" value="UniProtKB-ARBA"/>
</dbReference>
<dbReference type="Proteomes" id="UP000671995">
    <property type="component" value="Chromosome"/>
</dbReference>
<dbReference type="SUPFAM" id="SSF51430">
    <property type="entry name" value="NAD(P)-linked oxidoreductase"/>
    <property type="match status" value="1"/>
</dbReference>
<keyword evidence="3" id="KW-0560">Oxidoreductase</keyword>